<organism evidence="2 3">
    <name type="scientific">Actinomadura barringtoniae</name>
    <dbReference type="NCBI Taxonomy" id="1427535"/>
    <lineage>
        <taxon>Bacteria</taxon>
        <taxon>Bacillati</taxon>
        <taxon>Actinomycetota</taxon>
        <taxon>Actinomycetes</taxon>
        <taxon>Streptosporangiales</taxon>
        <taxon>Thermomonosporaceae</taxon>
        <taxon>Actinomadura</taxon>
    </lineage>
</organism>
<evidence type="ECO:0000313" key="3">
    <source>
        <dbReference type="Proteomes" id="UP000669179"/>
    </source>
</evidence>
<dbReference type="RefSeq" id="WP_208256964.1">
    <property type="nucleotide sequence ID" value="NZ_JAGEOJ010000007.1"/>
</dbReference>
<gene>
    <name evidence="2" type="ORF">J4573_18625</name>
</gene>
<feature type="region of interest" description="Disordered" evidence="1">
    <location>
        <begin position="60"/>
        <end position="82"/>
    </location>
</feature>
<evidence type="ECO:0000313" key="2">
    <source>
        <dbReference type="EMBL" id="MBO2449126.1"/>
    </source>
</evidence>
<proteinExistence type="predicted"/>
<protein>
    <submittedName>
        <fullName evidence="2">Uncharacterized protein</fullName>
    </submittedName>
</protein>
<comment type="caution">
    <text evidence="2">The sequence shown here is derived from an EMBL/GenBank/DDBJ whole genome shotgun (WGS) entry which is preliminary data.</text>
</comment>
<evidence type="ECO:0000256" key="1">
    <source>
        <dbReference type="SAM" id="MobiDB-lite"/>
    </source>
</evidence>
<accession>A0A939PAM5</accession>
<sequence length="310" mass="34413">MEQSRFRWAGSGRLTIRPGVKSERGISLGSGARPPVAYGRPAWSAEAAEIARLDAALRRQSTTRRTPGSGGQDPLEPLLAGLGEGDPGTLRTVFAALRNVPDIVDALADLKEAGELSSLIEQRRRRDGLMRLERRLKEPDVRAEDLYDLLYEEWWVFGGRYVVPELRARFHALDLPVRRYDNVLHIVKLCEANVPDLVLVNDRQVRVGAEVQDAVAVAADTLRELDRTGTEVSRRLTIDCHRAFTTIVIGHPRHLGREVSAALKDAAAGRGMKVAGLIAETFRTYNSHLSRIEIITYEDLLVNAEQTLSP</sequence>
<name>A0A939PAM5_9ACTN</name>
<keyword evidence="3" id="KW-1185">Reference proteome</keyword>
<reference evidence="2" key="1">
    <citation type="submission" date="2021-03" db="EMBL/GenBank/DDBJ databases">
        <authorList>
            <person name="Kanchanasin P."/>
            <person name="Saeng-In P."/>
            <person name="Phongsopitanun W."/>
            <person name="Yuki M."/>
            <person name="Kudo T."/>
            <person name="Ohkuma M."/>
            <person name="Tanasupawat S."/>
        </authorList>
    </citation>
    <scope>NUCLEOTIDE SEQUENCE</scope>
    <source>
        <strain evidence="2">GKU 128</strain>
    </source>
</reference>
<dbReference type="AlphaFoldDB" id="A0A939PAM5"/>
<dbReference type="EMBL" id="JAGEOJ010000007">
    <property type="protein sequence ID" value="MBO2449126.1"/>
    <property type="molecule type" value="Genomic_DNA"/>
</dbReference>
<dbReference type="Proteomes" id="UP000669179">
    <property type="component" value="Unassembled WGS sequence"/>
</dbReference>